<dbReference type="AlphaFoldDB" id="A0A941GU88"/>
<organism evidence="1 2">
    <name type="scientific">Gomphosphaeria aponina SAG 52.96 = DSM 107014</name>
    <dbReference type="NCBI Taxonomy" id="1521640"/>
    <lineage>
        <taxon>Bacteria</taxon>
        <taxon>Bacillati</taxon>
        <taxon>Cyanobacteriota</taxon>
        <taxon>Cyanophyceae</taxon>
        <taxon>Oscillatoriophycideae</taxon>
        <taxon>Chroococcales</taxon>
        <taxon>Gomphosphaeriaceae</taxon>
        <taxon>Gomphosphaeria</taxon>
    </lineage>
</organism>
<evidence type="ECO:0000313" key="1">
    <source>
        <dbReference type="EMBL" id="MBR8828362.1"/>
    </source>
</evidence>
<evidence type="ECO:0000313" key="2">
    <source>
        <dbReference type="Proteomes" id="UP000767446"/>
    </source>
</evidence>
<dbReference type="NCBIfam" id="NF045598">
    <property type="entry name" value="asr1405_asl0597"/>
    <property type="match status" value="1"/>
</dbReference>
<gene>
    <name evidence="1" type="ORF">DSM107014_10775</name>
</gene>
<reference evidence="1" key="1">
    <citation type="submission" date="2021-02" db="EMBL/GenBank/DDBJ databases">
        <title>Metagenome analyses of Stigonema ocellatum DSM 106950, Chlorogloea purpurea SAG 13.99 and Gomphosphaeria aponina DSM 107014.</title>
        <authorList>
            <person name="Marter P."/>
            <person name="Huang S."/>
        </authorList>
    </citation>
    <scope>NUCLEOTIDE SEQUENCE</scope>
    <source>
        <strain evidence="1">JP213</strain>
    </source>
</reference>
<proteinExistence type="predicted"/>
<name>A0A941GU88_9CHRO</name>
<dbReference type="EMBL" id="JADQBC010000067">
    <property type="protein sequence ID" value="MBR8828362.1"/>
    <property type="molecule type" value="Genomic_DNA"/>
</dbReference>
<sequence length="80" mass="9626">MNANNFKEVKIKRAERWQVYYRLQELEIPCNCPSNQPLEVKADNATAAIQLWSVVKQITDSRFELVNWLERCWELNREEK</sequence>
<accession>A0A941GU88</accession>
<comment type="caution">
    <text evidence="1">The sequence shown here is derived from an EMBL/GenBank/DDBJ whole genome shotgun (WGS) entry which is preliminary data.</text>
</comment>
<protein>
    <submittedName>
        <fullName evidence="1">Uncharacterized protein</fullName>
    </submittedName>
</protein>
<dbReference type="Proteomes" id="UP000767446">
    <property type="component" value="Unassembled WGS sequence"/>
</dbReference>
<dbReference type="InterPro" id="IPR054637">
    <property type="entry name" value="Asr1405_Asl0597-like"/>
</dbReference>